<keyword evidence="2" id="KW-1133">Transmembrane helix</keyword>
<feature type="transmembrane region" description="Helical" evidence="2">
    <location>
        <begin position="15"/>
        <end position="34"/>
    </location>
</feature>
<keyword evidence="2" id="KW-0472">Membrane</keyword>
<keyword evidence="4" id="KW-1185">Reference proteome</keyword>
<keyword evidence="2" id="KW-0812">Transmembrane</keyword>
<feature type="region of interest" description="Disordered" evidence="1">
    <location>
        <begin position="61"/>
        <end position="121"/>
    </location>
</feature>
<reference evidence="3 4" key="1">
    <citation type="submission" date="2019-10" db="EMBL/GenBank/DDBJ databases">
        <title>Glaciimonas soli sp. nov., a psychrophilic bacterium isolated from the forest soil of a high elevation mountain in Taiwan.</title>
        <authorList>
            <person name="Wang L.-T."/>
            <person name="Shieh W.Y."/>
        </authorList>
    </citation>
    <scope>NUCLEOTIDE SEQUENCE [LARGE SCALE GENOMIC DNA]</scope>
    <source>
        <strain evidence="3 4">GS1</strain>
    </source>
</reference>
<accession>A0A843YKT6</accession>
<proteinExistence type="predicted"/>
<evidence type="ECO:0000256" key="2">
    <source>
        <dbReference type="SAM" id="Phobius"/>
    </source>
</evidence>
<dbReference type="AlphaFoldDB" id="A0A843YKT6"/>
<dbReference type="Proteomes" id="UP000451565">
    <property type="component" value="Unassembled WGS sequence"/>
</dbReference>
<name>A0A843YKT6_9BURK</name>
<comment type="caution">
    <text evidence="3">The sequence shown here is derived from an EMBL/GenBank/DDBJ whole genome shotgun (WGS) entry which is preliminary data.</text>
</comment>
<protein>
    <submittedName>
        <fullName evidence="3">Uncharacterized protein</fullName>
    </submittedName>
</protein>
<feature type="compositionally biased region" description="Pro residues" evidence="1">
    <location>
        <begin position="102"/>
        <end position="116"/>
    </location>
</feature>
<gene>
    <name evidence="3" type="ORF">GEV47_07170</name>
</gene>
<evidence type="ECO:0000256" key="1">
    <source>
        <dbReference type="SAM" id="MobiDB-lite"/>
    </source>
</evidence>
<organism evidence="3 4">
    <name type="scientific">Glaciimonas soli</name>
    <dbReference type="NCBI Taxonomy" id="2590999"/>
    <lineage>
        <taxon>Bacteria</taxon>
        <taxon>Pseudomonadati</taxon>
        <taxon>Pseudomonadota</taxon>
        <taxon>Betaproteobacteria</taxon>
        <taxon>Burkholderiales</taxon>
        <taxon>Oxalobacteraceae</taxon>
        <taxon>Glaciimonas</taxon>
    </lineage>
</organism>
<dbReference type="EMBL" id="WINI01000003">
    <property type="protein sequence ID" value="MQR00459.1"/>
    <property type="molecule type" value="Genomic_DNA"/>
</dbReference>
<feature type="region of interest" description="Disordered" evidence="1">
    <location>
        <begin position="137"/>
        <end position="158"/>
    </location>
</feature>
<dbReference type="RefSeq" id="WP_153234053.1">
    <property type="nucleotide sequence ID" value="NZ_WINI01000003.1"/>
</dbReference>
<feature type="compositionally biased region" description="Polar residues" evidence="1">
    <location>
        <begin position="61"/>
        <end position="78"/>
    </location>
</feature>
<evidence type="ECO:0000313" key="4">
    <source>
        <dbReference type="Proteomes" id="UP000451565"/>
    </source>
</evidence>
<sequence length="278" mass="30248">MTISPYTPHDTRKTWISIAVTVLLHVVLLFLVLTQADKIVVQMRPEPSDALNITFIQETSPSSAVHKTQARPPTTKSASKPKVAKVTPKVRPSPVIARTKPTPTPPQEKPVEPPPIAKVSPDMDMSTMIEAARAKRRAAAGLTENETPDDNGSNGQAPAADNAVALANINFLTHRGGGGGVFQIIHKGTSSAQYAFNGWGGTARENRRQYIDVQAGPDGNLEIAIIRSMIELIRKRYQGDFQWDSQRLGKVITLSARPTDQAGLESFMMREFFGGSAR</sequence>
<evidence type="ECO:0000313" key="3">
    <source>
        <dbReference type="EMBL" id="MQR00459.1"/>
    </source>
</evidence>
<dbReference type="OrthoDB" id="8559866at2"/>